<dbReference type="PROSITE" id="PS51068">
    <property type="entry name" value="FPG_CAT"/>
    <property type="match status" value="1"/>
</dbReference>
<proteinExistence type="inferred from homology"/>
<evidence type="ECO:0000256" key="13">
    <source>
        <dbReference type="ARBA" id="ARBA00023268"/>
    </source>
</evidence>
<keyword evidence="10" id="KW-0238">DNA-binding</keyword>
<feature type="domain" description="Formamidopyrimidine-DNA glycosylase catalytic" evidence="18">
    <location>
        <begin position="2"/>
        <end position="115"/>
    </location>
</feature>
<evidence type="ECO:0000256" key="11">
    <source>
        <dbReference type="ARBA" id="ARBA00023204"/>
    </source>
</evidence>
<keyword evidence="9" id="KW-0862">Zinc</keyword>
<organism evidence="19 20">
    <name type="scientific">Mycoplasmopsis equigenitalium</name>
    <dbReference type="NCBI Taxonomy" id="114883"/>
    <lineage>
        <taxon>Bacteria</taxon>
        <taxon>Bacillati</taxon>
        <taxon>Mycoplasmatota</taxon>
        <taxon>Mycoplasmoidales</taxon>
        <taxon>Metamycoplasmataceae</taxon>
        <taxon>Mycoplasmopsis</taxon>
    </lineage>
</organism>
<dbReference type="PANTHER" id="PTHR22993">
    <property type="entry name" value="FORMAMIDOPYRIMIDINE-DNA GLYCOSYLASE"/>
    <property type="match status" value="1"/>
</dbReference>
<feature type="domain" description="FPG-type" evidence="17">
    <location>
        <begin position="238"/>
        <end position="272"/>
    </location>
</feature>
<comment type="catalytic activity">
    <reaction evidence="1">
        <text>Hydrolysis of DNA containing ring-opened 7-methylguanine residues, releasing 2,6-diamino-4-hydroxy-5-(N-methyl)formamidopyrimidine.</text>
        <dbReference type="EC" id="3.2.2.23"/>
    </reaction>
</comment>
<dbReference type="InterPro" id="IPR000214">
    <property type="entry name" value="Znf_DNA_glyclase/AP_lyase"/>
</dbReference>
<comment type="subunit">
    <text evidence="4">Monomer.</text>
</comment>
<reference evidence="19" key="1">
    <citation type="submission" date="2022-07" db="EMBL/GenBank/DDBJ databases">
        <title>Complete genome of Mycoplasma equigenitalium type strain T37.</title>
        <authorList>
            <person name="Spergser J."/>
        </authorList>
    </citation>
    <scope>NUCLEOTIDE SEQUENCE</scope>
    <source>
        <strain evidence="19">T37</strain>
    </source>
</reference>
<dbReference type="PROSITE" id="PS51066">
    <property type="entry name" value="ZF_FPG_2"/>
    <property type="match status" value="1"/>
</dbReference>
<evidence type="ECO:0000256" key="14">
    <source>
        <dbReference type="ARBA" id="ARBA00023295"/>
    </source>
</evidence>
<dbReference type="InterPro" id="IPR015886">
    <property type="entry name" value="H2TH_FPG"/>
</dbReference>
<keyword evidence="13" id="KW-0511">Multifunctional enzyme</keyword>
<dbReference type="SMART" id="SM00898">
    <property type="entry name" value="Fapy_DNA_glyco"/>
    <property type="match status" value="1"/>
</dbReference>
<dbReference type="CDD" id="cd08966">
    <property type="entry name" value="EcFpg-like_N"/>
    <property type="match status" value="1"/>
</dbReference>
<dbReference type="Pfam" id="PF06831">
    <property type="entry name" value="H2TH"/>
    <property type="match status" value="1"/>
</dbReference>
<dbReference type="NCBIfam" id="NF002211">
    <property type="entry name" value="PRK01103.1"/>
    <property type="match status" value="1"/>
</dbReference>
<dbReference type="InterPro" id="IPR020629">
    <property type="entry name" value="FPG_Glyclase"/>
</dbReference>
<keyword evidence="11" id="KW-0234">DNA repair</keyword>
<dbReference type="SUPFAM" id="SSF46946">
    <property type="entry name" value="S13-like H2TH domain"/>
    <property type="match status" value="1"/>
</dbReference>
<dbReference type="EC" id="3.2.2.23" evidence="19"/>
<keyword evidence="6" id="KW-0227">DNA damage</keyword>
<dbReference type="NCBIfam" id="TIGR00577">
    <property type="entry name" value="fpg"/>
    <property type="match status" value="1"/>
</dbReference>
<dbReference type="EMBL" id="CP101808">
    <property type="protein sequence ID" value="UUD37159.1"/>
    <property type="molecule type" value="Genomic_DNA"/>
</dbReference>
<evidence type="ECO:0000256" key="1">
    <source>
        <dbReference type="ARBA" id="ARBA00001668"/>
    </source>
</evidence>
<name>A0ABY5J1R5_9BACT</name>
<keyword evidence="20" id="KW-1185">Reference proteome</keyword>
<dbReference type="InterPro" id="IPR035937">
    <property type="entry name" value="FPG_N"/>
</dbReference>
<comment type="catalytic activity">
    <reaction evidence="15">
        <text>2'-deoxyribonucleotide-(2'-deoxyribose 5'-phosphate)-2'-deoxyribonucleotide-DNA = a 3'-end 2'-deoxyribonucleotide-(2,3-dehydro-2,3-deoxyribose 5'-phosphate)-DNA + a 5'-end 5'-phospho-2'-deoxyribonucleoside-DNA + H(+)</text>
        <dbReference type="Rhea" id="RHEA:66592"/>
        <dbReference type="Rhea" id="RHEA-COMP:13180"/>
        <dbReference type="Rhea" id="RHEA-COMP:16897"/>
        <dbReference type="Rhea" id="RHEA-COMP:17067"/>
        <dbReference type="ChEBI" id="CHEBI:15378"/>
        <dbReference type="ChEBI" id="CHEBI:136412"/>
        <dbReference type="ChEBI" id="CHEBI:157695"/>
        <dbReference type="ChEBI" id="CHEBI:167181"/>
        <dbReference type="EC" id="4.2.99.18"/>
    </reaction>
</comment>
<dbReference type="Proteomes" id="UP001059576">
    <property type="component" value="Chromosome"/>
</dbReference>
<comment type="cofactor">
    <cofactor evidence="2">
        <name>Zn(2+)</name>
        <dbReference type="ChEBI" id="CHEBI:29105"/>
    </cofactor>
</comment>
<comment type="similarity">
    <text evidence="3">Belongs to the FPG family.</text>
</comment>
<dbReference type="SUPFAM" id="SSF81624">
    <property type="entry name" value="N-terminal domain of MutM-like DNA repair proteins"/>
    <property type="match status" value="1"/>
</dbReference>
<evidence type="ECO:0000256" key="7">
    <source>
        <dbReference type="ARBA" id="ARBA00022771"/>
    </source>
</evidence>
<evidence type="ECO:0000256" key="9">
    <source>
        <dbReference type="ARBA" id="ARBA00022833"/>
    </source>
</evidence>
<dbReference type="InterPro" id="IPR012319">
    <property type="entry name" value="FPG_cat"/>
</dbReference>
<evidence type="ECO:0000256" key="12">
    <source>
        <dbReference type="ARBA" id="ARBA00023239"/>
    </source>
</evidence>
<evidence type="ECO:0000256" key="8">
    <source>
        <dbReference type="ARBA" id="ARBA00022801"/>
    </source>
</evidence>
<dbReference type="Gene3D" id="3.20.190.10">
    <property type="entry name" value="MutM-like, N-terminal"/>
    <property type="match status" value="1"/>
</dbReference>
<evidence type="ECO:0000313" key="19">
    <source>
        <dbReference type="EMBL" id="UUD37159.1"/>
    </source>
</evidence>
<dbReference type="PANTHER" id="PTHR22993:SF9">
    <property type="entry name" value="FORMAMIDOPYRIMIDINE-DNA GLYCOSYLASE"/>
    <property type="match status" value="1"/>
</dbReference>
<dbReference type="Gene3D" id="1.10.8.50">
    <property type="match status" value="1"/>
</dbReference>
<keyword evidence="5" id="KW-0479">Metal-binding</keyword>
<dbReference type="RefSeq" id="WP_129722127.1">
    <property type="nucleotide sequence ID" value="NZ_CP101808.1"/>
</dbReference>
<gene>
    <name evidence="19" type="primary">mutM</name>
    <name evidence="19" type="ORF">NPA09_01120</name>
</gene>
<dbReference type="GO" id="GO:0008534">
    <property type="term" value="F:oxidized purine nucleobase lesion DNA N-glycosylase activity"/>
    <property type="evidence" value="ECO:0007669"/>
    <property type="project" value="UniProtKB-EC"/>
</dbReference>
<keyword evidence="12" id="KW-0456">Lyase</keyword>
<evidence type="ECO:0000256" key="10">
    <source>
        <dbReference type="ARBA" id="ARBA00023125"/>
    </source>
</evidence>
<evidence type="ECO:0000256" key="15">
    <source>
        <dbReference type="ARBA" id="ARBA00044632"/>
    </source>
</evidence>
<evidence type="ECO:0000259" key="17">
    <source>
        <dbReference type="PROSITE" id="PS51066"/>
    </source>
</evidence>
<evidence type="ECO:0000256" key="2">
    <source>
        <dbReference type="ARBA" id="ARBA00001947"/>
    </source>
</evidence>
<evidence type="ECO:0000256" key="4">
    <source>
        <dbReference type="ARBA" id="ARBA00011245"/>
    </source>
</evidence>
<dbReference type="SUPFAM" id="SSF57716">
    <property type="entry name" value="Glucocorticoid receptor-like (DNA-binding domain)"/>
    <property type="match status" value="1"/>
</dbReference>
<evidence type="ECO:0000256" key="5">
    <source>
        <dbReference type="ARBA" id="ARBA00022723"/>
    </source>
</evidence>
<evidence type="ECO:0000256" key="16">
    <source>
        <dbReference type="PROSITE-ProRule" id="PRU00391"/>
    </source>
</evidence>
<evidence type="ECO:0000256" key="6">
    <source>
        <dbReference type="ARBA" id="ARBA00022763"/>
    </source>
</evidence>
<dbReference type="InterPro" id="IPR010979">
    <property type="entry name" value="Ribosomal_uS13-like_H2TH"/>
</dbReference>
<evidence type="ECO:0000259" key="18">
    <source>
        <dbReference type="PROSITE" id="PS51068"/>
    </source>
</evidence>
<dbReference type="SMART" id="SM01232">
    <property type="entry name" value="H2TH"/>
    <property type="match status" value="1"/>
</dbReference>
<protein>
    <submittedName>
        <fullName evidence="19">DNA-formamidopyrimidine glycosylase</fullName>
        <ecNumber evidence="19">3.2.2.23</ecNumber>
    </submittedName>
</protein>
<dbReference type="Pfam" id="PF01149">
    <property type="entry name" value="Fapy_DNA_glyco"/>
    <property type="match status" value="1"/>
</dbReference>
<sequence>MPELPEVRVVVKSLKEKVLNKKIIKVNVLNNKFIKEISSDEFISKLENAIIKDIINIGKFIVFKLSNNFVVLSHLRMEGKYSFFTYKEPLYRHNYLTFDFSDGTQLRYSDSRMFGTFHLRTIDNYLSILPLSKLARIPSETNVDELYNKIKNRSTAIKTLLLDQTLVLGIGNIYANESLWSAKILPTRSAKSISKEELNTILKEATRIMDASTELGGTTISSYESLNHKQGEFQAFLKVHGKEKKSCPNCYKLIEKIKVNGRGTYFCKTCQK</sequence>
<accession>A0ABY5J1R5</accession>
<keyword evidence="8 19" id="KW-0378">Hydrolase</keyword>
<dbReference type="Pfam" id="PF06827">
    <property type="entry name" value="zf-FPG_IleRS"/>
    <property type="match status" value="1"/>
</dbReference>
<keyword evidence="14 19" id="KW-0326">Glycosidase</keyword>
<evidence type="ECO:0000313" key="20">
    <source>
        <dbReference type="Proteomes" id="UP001059576"/>
    </source>
</evidence>
<dbReference type="InterPro" id="IPR010663">
    <property type="entry name" value="Znf_FPG/IleRS"/>
</dbReference>
<keyword evidence="7 16" id="KW-0863">Zinc-finger</keyword>
<evidence type="ECO:0000256" key="3">
    <source>
        <dbReference type="ARBA" id="ARBA00009409"/>
    </source>
</evidence>